<protein>
    <submittedName>
        <fullName evidence="1">Uncharacterized protein</fullName>
    </submittedName>
</protein>
<gene>
    <name evidence="1" type="ORF">K3G42_001904</name>
</gene>
<proteinExistence type="predicted"/>
<comment type="caution">
    <text evidence="1">The sequence shown here is derived from an EMBL/GenBank/DDBJ whole genome shotgun (WGS) entry which is preliminary data.</text>
</comment>
<reference evidence="1" key="1">
    <citation type="submission" date="2021-08" db="EMBL/GenBank/DDBJ databases">
        <title>The first chromosome-level gecko genome reveals the dynamic sex chromosomes of Neotropical dwarf geckos (Sphaerodactylidae: Sphaerodactylus).</title>
        <authorList>
            <person name="Pinto B.J."/>
            <person name="Keating S.E."/>
            <person name="Gamble T."/>
        </authorList>
    </citation>
    <scope>NUCLEOTIDE SEQUENCE</scope>
    <source>
        <strain evidence="1">TG3544</strain>
    </source>
</reference>
<name>A0ACB8FBN4_9SAUR</name>
<dbReference type="Proteomes" id="UP000827872">
    <property type="component" value="Linkage Group LG09"/>
</dbReference>
<organism evidence="1 2">
    <name type="scientific">Sphaerodactylus townsendi</name>
    <dbReference type="NCBI Taxonomy" id="933632"/>
    <lineage>
        <taxon>Eukaryota</taxon>
        <taxon>Metazoa</taxon>
        <taxon>Chordata</taxon>
        <taxon>Craniata</taxon>
        <taxon>Vertebrata</taxon>
        <taxon>Euteleostomi</taxon>
        <taxon>Lepidosauria</taxon>
        <taxon>Squamata</taxon>
        <taxon>Bifurcata</taxon>
        <taxon>Gekkota</taxon>
        <taxon>Sphaerodactylidae</taxon>
        <taxon>Sphaerodactylus</taxon>
    </lineage>
</organism>
<accession>A0ACB8FBN4</accession>
<keyword evidence="2" id="KW-1185">Reference proteome</keyword>
<evidence type="ECO:0000313" key="2">
    <source>
        <dbReference type="Proteomes" id="UP000827872"/>
    </source>
</evidence>
<dbReference type="EMBL" id="CM037622">
    <property type="protein sequence ID" value="KAH8002860.1"/>
    <property type="molecule type" value="Genomic_DNA"/>
</dbReference>
<sequence length="112" mass="11749">MASATGRRQSSPAAASSAFLKREEGPPRVLPAFSVFFGAVSSLRSSEDPAVWGKNAGGAAPFSAYYLSDTSNDRPSLEMPNVSLPKPSREAPLNGECFLLCLGSSVTTLKPQ</sequence>
<evidence type="ECO:0000313" key="1">
    <source>
        <dbReference type="EMBL" id="KAH8002860.1"/>
    </source>
</evidence>